<dbReference type="RefSeq" id="WP_006917165.1">
    <property type="nucleotide sequence ID" value="NZ_GG698805.1"/>
</dbReference>
<organism evidence="3 4">
    <name type="scientific">Limosilactobacillus coleohominis 101-4-CHN</name>
    <dbReference type="NCBI Taxonomy" id="575594"/>
    <lineage>
        <taxon>Bacteria</taxon>
        <taxon>Bacillati</taxon>
        <taxon>Bacillota</taxon>
        <taxon>Bacilli</taxon>
        <taxon>Lactobacillales</taxon>
        <taxon>Lactobacillaceae</taxon>
        <taxon>Limosilactobacillus</taxon>
    </lineage>
</organism>
<protein>
    <recommendedName>
        <fullName evidence="2">Zinc-ribbon domain-containing protein</fullName>
    </recommendedName>
</protein>
<name>C7XX10_9LACO</name>
<accession>C7XX10</accession>
<evidence type="ECO:0000313" key="4">
    <source>
        <dbReference type="Proteomes" id="UP000003987"/>
    </source>
</evidence>
<dbReference type="EMBL" id="GG698805">
    <property type="protein sequence ID" value="EEU29830.1"/>
    <property type="molecule type" value="Genomic_DNA"/>
</dbReference>
<keyword evidence="1" id="KW-1133">Transmembrane helix</keyword>
<keyword evidence="1" id="KW-0472">Membrane</keyword>
<reference evidence="3 4" key="1">
    <citation type="submission" date="2009-06" db="EMBL/GenBank/DDBJ databases">
        <title>The Genome Sequence of Lactobacillus coleohominis strain 101-4-CHN.</title>
        <authorList>
            <consortium name="The Broad Institute Genome Sequencing Platform"/>
            <person name="Ward D."/>
            <person name="Young S.K."/>
            <person name="Zeng Q."/>
            <person name="Koehrsen M."/>
            <person name="Alvarado L."/>
            <person name="Berlin A."/>
            <person name="Borenstein D."/>
            <person name="Chen Z."/>
            <person name="Engels R."/>
            <person name="Freedman E."/>
            <person name="Gellesch M."/>
            <person name="Goldberg J."/>
            <person name="Griggs A."/>
            <person name="Gujja S."/>
            <person name="Heiman D."/>
            <person name="Hepburn T."/>
            <person name="Howarth C."/>
            <person name="Jen D."/>
            <person name="Larson L."/>
            <person name="Lewis B."/>
            <person name="Mehta T."/>
            <person name="Park D."/>
            <person name="Pearson M."/>
            <person name="Roberts A."/>
            <person name="Saif S."/>
            <person name="Shea T."/>
            <person name="Shenoy N."/>
            <person name="Sisk P."/>
            <person name="Stolte C."/>
            <person name="Sykes S."/>
            <person name="Walk T."/>
            <person name="White J."/>
            <person name="Yandava C."/>
            <person name="Liu Y."/>
            <person name="Xu Q."/>
            <person name="Lander E."/>
            <person name="Nusbaum C."/>
            <person name="Galagan J."/>
            <person name="Birren B."/>
        </authorList>
    </citation>
    <scope>NUCLEOTIDE SEQUENCE [LARGE SCALE GENOMIC DNA]</scope>
    <source>
        <strain evidence="3 4">101-4-CHN</strain>
    </source>
</reference>
<evidence type="ECO:0000256" key="1">
    <source>
        <dbReference type="SAM" id="Phobius"/>
    </source>
</evidence>
<dbReference type="STRING" id="575594.HMPREF0501_01295"/>
<dbReference type="AlphaFoldDB" id="C7XX10"/>
<feature type="domain" description="Zinc-ribbon" evidence="2">
    <location>
        <begin position="3"/>
        <end position="25"/>
    </location>
</feature>
<sequence length="197" mass="22308">MKFCKYCGAQLESNSQFCPNCGRKVGHQPSQKLKSHSMTKQRKLLTGIGILIIVFALAGFGWWKYQHPSLQKAVTGSIYQCTISGEIGGKDTDGTMNTYLAFANDGHHLAGTVKKKDIKQFETYDFDTALHKIDYDKLTYSINNKEFTMYDDNSVDSKFNIVKYNRSSVQARLKSSNDSDFNDDKLQFKLTKIGEVK</sequence>
<keyword evidence="4" id="KW-1185">Reference proteome</keyword>
<gene>
    <name evidence="3" type="ORF">HMPREF0501_01295</name>
</gene>
<proteinExistence type="predicted"/>
<dbReference type="HOGENOM" id="CLU_1382588_0_0_9"/>
<dbReference type="Pfam" id="PF13240">
    <property type="entry name" value="Zn_Ribbon_1"/>
    <property type="match status" value="1"/>
</dbReference>
<keyword evidence="1" id="KW-0812">Transmembrane</keyword>
<dbReference type="Proteomes" id="UP000003987">
    <property type="component" value="Unassembled WGS sequence"/>
</dbReference>
<dbReference type="InterPro" id="IPR026870">
    <property type="entry name" value="Zinc_ribbon_dom"/>
</dbReference>
<dbReference type="OrthoDB" id="2327418at2"/>
<evidence type="ECO:0000313" key="3">
    <source>
        <dbReference type="EMBL" id="EEU29830.1"/>
    </source>
</evidence>
<evidence type="ECO:0000259" key="2">
    <source>
        <dbReference type="Pfam" id="PF13240"/>
    </source>
</evidence>
<feature type="transmembrane region" description="Helical" evidence="1">
    <location>
        <begin position="44"/>
        <end position="63"/>
    </location>
</feature>